<sequence length="145" mass="16980">MEITEKILREVFHRLLNTEPNDDVAKKLQSVVDGMMEKFQDTFDLDTVQRQNTFRAIVCSMLVHGWGVGMNPYNHPNTNLDGKTIEVRVSKDILIPVENIKALRYVKKDEQGRVKKVLFEPDQNERVRRQIDNLLEKLSKEKWGE</sequence>
<dbReference type="EMBL" id="DSEC01000292">
    <property type="protein sequence ID" value="HER43630.1"/>
    <property type="molecule type" value="Genomic_DNA"/>
</dbReference>
<name>A0A7V2AUQ5_UNCEI</name>
<organism evidence="1">
    <name type="scientific">Eiseniibacteriota bacterium</name>
    <dbReference type="NCBI Taxonomy" id="2212470"/>
    <lineage>
        <taxon>Bacteria</taxon>
        <taxon>Candidatus Eiseniibacteriota</taxon>
    </lineage>
</organism>
<evidence type="ECO:0000313" key="1">
    <source>
        <dbReference type="EMBL" id="HER43630.1"/>
    </source>
</evidence>
<gene>
    <name evidence="1" type="ORF">ENO08_04135</name>
</gene>
<comment type="caution">
    <text evidence="1">The sequence shown here is derived from an EMBL/GenBank/DDBJ whole genome shotgun (WGS) entry which is preliminary data.</text>
</comment>
<dbReference type="Proteomes" id="UP000886069">
    <property type="component" value="Unassembled WGS sequence"/>
</dbReference>
<accession>A0A7V2AUQ5</accession>
<protein>
    <submittedName>
        <fullName evidence="1">Uncharacterized protein</fullName>
    </submittedName>
</protein>
<reference evidence="1" key="1">
    <citation type="journal article" date="2020" name="mSystems">
        <title>Genome- and Community-Level Interaction Insights into Carbon Utilization and Element Cycling Functions of Hydrothermarchaeota in Hydrothermal Sediment.</title>
        <authorList>
            <person name="Zhou Z."/>
            <person name="Liu Y."/>
            <person name="Xu W."/>
            <person name="Pan J."/>
            <person name="Luo Z.H."/>
            <person name="Li M."/>
        </authorList>
    </citation>
    <scope>NUCLEOTIDE SEQUENCE [LARGE SCALE GENOMIC DNA]</scope>
    <source>
        <strain evidence="1">SpSt-1233</strain>
    </source>
</reference>
<proteinExistence type="predicted"/>
<dbReference type="AlphaFoldDB" id="A0A7V2AUQ5"/>